<dbReference type="AlphaFoldDB" id="A0A6C0CI78"/>
<accession>A0A6C0CI78</accession>
<proteinExistence type="predicted"/>
<organism evidence="1">
    <name type="scientific">viral metagenome</name>
    <dbReference type="NCBI Taxonomy" id="1070528"/>
    <lineage>
        <taxon>unclassified sequences</taxon>
        <taxon>metagenomes</taxon>
        <taxon>organismal metagenomes</taxon>
    </lineage>
</organism>
<reference evidence="1" key="1">
    <citation type="journal article" date="2020" name="Nature">
        <title>Giant virus diversity and host interactions through global metagenomics.</title>
        <authorList>
            <person name="Schulz F."/>
            <person name="Roux S."/>
            <person name="Paez-Espino D."/>
            <person name="Jungbluth S."/>
            <person name="Walsh D.A."/>
            <person name="Denef V.J."/>
            <person name="McMahon K.D."/>
            <person name="Konstantinidis K.T."/>
            <person name="Eloe-Fadrosh E.A."/>
            <person name="Kyrpides N.C."/>
            <person name="Woyke T."/>
        </authorList>
    </citation>
    <scope>NUCLEOTIDE SEQUENCE</scope>
    <source>
        <strain evidence="1">GVMAG-M-3300021079-18</strain>
    </source>
</reference>
<protein>
    <submittedName>
        <fullName evidence="1">Uncharacterized protein</fullName>
    </submittedName>
</protein>
<name>A0A6C0CI78_9ZZZZ</name>
<sequence length="130" mass="15010">MSRNTDRLKYVLPYQKEWNAEEKAFRDACDLCQATQRKEKSRVTGLSDKVSKLDFEGRAANADPHVISFCNKYPQFVDDLATELYIQARILYSKASKMDTALMVNMAHVILKLPLDSPTRIRCKTIFDQM</sequence>
<dbReference type="EMBL" id="MN739411">
    <property type="protein sequence ID" value="QHT03379.1"/>
    <property type="molecule type" value="Genomic_DNA"/>
</dbReference>
<evidence type="ECO:0000313" key="1">
    <source>
        <dbReference type="EMBL" id="QHT03379.1"/>
    </source>
</evidence>